<feature type="compositionally biased region" description="Acidic residues" evidence="1">
    <location>
        <begin position="24"/>
        <end position="35"/>
    </location>
</feature>
<organism evidence="2 3">
    <name type="scientific">Frankia nepalensis</name>
    <dbReference type="NCBI Taxonomy" id="1836974"/>
    <lineage>
        <taxon>Bacteria</taxon>
        <taxon>Bacillati</taxon>
        <taxon>Actinomycetota</taxon>
        <taxon>Actinomycetes</taxon>
        <taxon>Frankiales</taxon>
        <taxon>Frankiaceae</taxon>
        <taxon>Frankia</taxon>
    </lineage>
</organism>
<evidence type="ECO:0000313" key="2">
    <source>
        <dbReference type="EMBL" id="MBL7630993.1"/>
    </source>
</evidence>
<dbReference type="Gene3D" id="3.40.50.300">
    <property type="entry name" value="P-loop containing nucleotide triphosphate hydrolases"/>
    <property type="match status" value="1"/>
</dbReference>
<protein>
    <recommendedName>
        <fullName evidence="4">MinD-like ATPase involved in chromosome partitioning or flagellar assembly</fullName>
    </recommendedName>
</protein>
<evidence type="ECO:0000313" key="3">
    <source>
        <dbReference type="Proteomes" id="UP000604475"/>
    </source>
</evidence>
<accession>A0A937RF46</accession>
<dbReference type="RefSeq" id="WP_203008059.1">
    <property type="nucleotide sequence ID" value="NZ_JADWYU010000100.1"/>
</dbReference>
<feature type="region of interest" description="Disordered" evidence="1">
    <location>
        <begin position="98"/>
        <end position="120"/>
    </location>
</feature>
<dbReference type="InterPro" id="IPR027417">
    <property type="entry name" value="P-loop_NTPase"/>
</dbReference>
<dbReference type="AlphaFoldDB" id="A0A937RF46"/>
<proteinExistence type="predicted"/>
<reference evidence="2" key="1">
    <citation type="submission" date="2020-12" db="EMBL/GenBank/DDBJ databases">
        <title>Genomic characterization of non-nitrogen-fixing Frankia strains.</title>
        <authorList>
            <person name="Carlos-Shanley C."/>
            <person name="Guerra T."/>
            <person name="Hahn D."/>
        </authorList>
    </citation>
    <scope>NUCLEOTIDE SEQUENCE</scope>
    <source>
        <strain evidence="2">CN6</strain>
    </source>
</reference>
<name>A0A937RF46_9ACTN</name>
<dbReference type="EMBL" id="JAEACQ010000257">
    <property type="protein sequence ID" value="MBL7630993.1"/>
    <property type="molecule type" value="Genomic_DNA"/>
</dbReference>
<dbReference type="Proteomes" id="UP000604475">
    <property type="component" value="Unassembled WGS sequence"/>
</dbReference>
<evidence type="ECO:0000256" key="1">
    <source>
        <dbReference type="SAM" id="MobiDB-lite"/>
    </source>
</evidence>
<evidence type="ECO:0008006" key="4">
    <source>
        <dbReference type="Google" id="ProtNLM"/>
    </source>
</evidence>
<gene>
    <name evidence="2" type="ORF">I7412_28290</name>
</gene>
<feature type="region of interest" description="Disordered" evidence="1">
    <location>
        <begin position="1"/>
        <end position="35"/>
    </location>
</feature>
<comment type="caution">
    <text evidence="2">The sequence shown here is derived from an EMBL/GenBank/DDBJ whole genome shotgun (WGS) entry which is preliminary data.</text>
</comment>
<dbReference type="SUPFAM" id="SSF52540">
    <property type="entry name" value="P-loop containing nucleoside triphosphate hydrolases"/>
    <property type="match status" value="1"/>
</dbReference>
<sequence>MPESASSTEVTRRPSAEPPLPAVVEDDWDWPDEDDLAPWDEIPMRESLPDRAAAELPGSWRIGITSAFPYSGTTTLVGILGLVLAGARGESVLAVDLRPSTWPDEDPDEPRGDPLCPRVGLPGDVTVADVARRRGGGPTGLRAMIGTTGDEPALEVVPLRRGDATTGGGGAVVPADDTVTPGMLRSALSQLTRAYPLVLMDTPVDAPLAPTALRAADLVVVVSLAAPGDLDRTATALRDPAAPLLPVDRDGRRPPVIVAVVSPRRGRWSPRTRAAAGRLARHVDTLVRIPYENRLDPSRRAPVRIPRLRPSTRRSYLRLGVTVIEALVRLAAEETAKAHATVNDATRGSTPETLRTPVV</sequence>
<keyword evidence="3" id="KW-1185">Reference proteome</keyword>